<protein>
    <recommendedName>
        <fullName evidence="10">Hexosyltransferase</fullName>
        <ecNumber evidence="10">2.4.1.-</ecNumber>
    </recommendedName>
</protein>
<evidence type="ECO:0000313" key="13">
    <source>
        <dbReference type="RefSeq" id="XP_005113619.2"/>
    </source>
</evidence>
<evidence type="ECO:0000256" key="2">
    <source>
        <dbReference type="ARBA" id="ARBA00008661"/>
    </source>
</evidence>
<dbReference type="Proteomes" id="UP000694888">
    <property type="component" value="Unplaced"/>
</dbReference>
<dbReference type="InterPro" id="IPR002659">
    <property type="entry name" value="Glyco_trans_31"/>
</dbReference>
<comment type="similarity">
    <text evidence="2 10">Belongs to the glycosyltransferase 31 family.</text>
</comment>
<keyword evidence="7" id="KW-1133">Transmembrane helix</keyword>
<name>A0ABM0KBK4_APLCA</name>
<evidence type="ECO:0000256" key="1">
    <source>
        <dbReference type="ARBA" id="ARBA00004323"/>
    </source>
</evidence>
<dbReference type="Pfam" id="PF01762">
    <property type="entry name" value="Galactosyl_T"/>
    <property type="match status" value="1"/>
</dbReference>
<dbReference type="PANTHER" id="PTHR11214:SF314">
    <property type="entry name" value="HEXOSYLTRANSFERASE"/>
    <property type="match status" value="1"/>
</dbReference>
<keyword evidence="4" id="KW-0808">Transferase</keyword>
<reference evidence="13" key="1">
    <citation type="submission" date="2025-08" db="UniProtKB">
        <authorList>
            <consortium name="RefSeq"/>
        </authorList>
    </citation>
    <scope>IDENTIFICATION</scope>
</reference>
<gene>
    <name evidence="13" type="primary">LOC101852826</name>
</gene>
<comment type="subcellular location">
    <subcellularLocation>
        <location evidence="1 10">Golgi apparatus membrane</location>
        <topology evidence="1 10">Single-pass type II membrane protein</topology>
    </subcellularLocation>
</comment>
<evidence type="ECO:0000256" key="7">
    <source>
        <dbReference type="ARBA" id="ARBA00022989"/>
    </source>
</evidence>
<keyword evidence="5" id="KW-0812">Transmembrane</keyword>
<evidence type="ECO:0000313" key="12">
    <source>
        <dbReference type="Proteomes" id="UP000694888"/>
    </source>
</evidence>
<evidence type="ECO:0000256" key="11">
    <source>
        <dbReference type="SAM" id="MobiDB-lite"/>
    </source>
</evidence>
<dbReference type="RefSeq" id="XP_005113619.2">
    <property type="nucleotide sequence ID" value="XM_005113562.2"/>
</dbReference>
<evidence type="ECO:0000256" key="5">
    <source>
        <dbReference type="ARBA" id="ARBA00022692"/>
    </source>
</evidence>
<keyword evidence="9" id="KW-0472">Membrane</keyword>
<accession>A0ABM0KBK4</accession>
<evidence type="ECO:0000256" key="9">
    <source>
        <dbReference type="ARBA" id="ARBA00023136"/>
    </source>
</evidence>
<evidence type="ECO:0000256" key="4">
    <source>
        <dbReference type="ARBA" id="ARBA00022679"/>
    </source>
</evidence>
<dbReference type="PANTHER" id="PTHR11214">
    <property type="entry name" value="BETA-1,3-N-ACETYLGLUCOSAMINYLTRANSFERASE"/>
    <property type="match status" value="1"/>
</dbReference>
<dbReference type="Gene3D" id="3.90.550.50">
    <property type="match status" value="1"/>
</dbReference>
<dbReference type="EC" id="2.4.1.-" evidence="10"/>
<organism evidence="12 13">
    <name type="scientific">Aplysia californica</name>
    <name type="common">California sea hare</name>
    <dbReference type="NCBI Taxonomy" id="6500"/>
    <lineage>
        <taxon>Eukaryota</taxon>
        <taxon>Metazoa</taxon>
        <taxon>Spiralia</taxon>
        <taxon>Lophotrochozoa</taxon>
        <taxon>Mollusca</taxon>
        <taxon>Gastropoda</taxon>
        <taxon>Heterobranchia</taxon>
        <taxon>Euthyneura</taxon>
        <taxon>Tectipleura</taxon>
        <taxon>Aplysiida</taxon>
        <taxon>Aplysioidea</taxon>
        <taxon>Aplysiidae</taxon>
        <taxon>Aplysia</taxon>
    </lineage>
</organism>
<keyword evidence="8 10" id="KW-0333">Golgi apparatus</keyword>
<sequence>MSGPCSGFRWPRTCFLLIFLFLVVNAILYLRVSLFTSVAPRPPPHNTSLLVGVSTLLFPTPRPQPHDSHRPETSTLTTHAEPQSPLHNPLLRPLLRPPASYQVCAGRQVELVICVPVSRNNAQGRAVIRETWGSPGLLKATHLPDNTRPVLNNTESLLNHTRPVFNNTEFLLNHTRPVLLLFFLGQGQPWESPQAQEQIRAEQEEFGDIVEGNYVDSYQNLTLKSLSIVQWAATFCNGSRYILKADDDMYVNVPLLLAALRNTSTHNPPTPFIRGFAITGAAPIREKSSKWYTPVERFKDKSYPRYASGTAYVMSTSAAVAIRDVASSVPFFWLEDIYITGLCARRAGVELINDIRFTYDKRKATGREFVHNISGHRYSLQEIRTIHGELSKLNSPTNL</sequence>
<proteinExistence type="inferred from homology"/>
<evidence type="ECO:0000256" key="8">
    <source>
        <dbReference type="ARBA" id="ARBA00023034"/>
    </source>
</evidence>
<dbReference type="GeneID" id="101852826"/>
<keyword evidence="12" id="KW-1185">Reference proteome</keyword>
<evidence type="ECO:0000256" key="3">
    <source>
        <dbReference type="ARBA" id="ARBA00022676"/>
    </source>
</evidence>
<keyword evidence="3 10" id="KW-0328">Glycosyltransferase</keyword>
<feature type="region of interest" description="Disordered" evidence="11">
    <location>
        <begin position="60"/>
        <end position="88"/>
    </location>
</feature>
<evidence type="ECO:0000256" key="10">
    <source>
        <dbReference type="RuleBase" id="RU363063"/>
    </source>
</evidence>
<evidence type="ECO:0000256" key="6">
    <source>
        <dbReference type="ARBA" id="ARBA00022968"/>
    </source>
</evidence>
<keyword evidence="6" id="KW-0735">Signal-anchor</keyword>